<feature type="non-terminal residue" evidence="3">
    <location>
        <position position="1"/>
    </location>
</feature>
<dbReference type="GO" id="GO:0000775">
    <property type="term" value="C:chromosome, centromeric region"/>
    <property type="evidence" value="ECO:0007669"/>
    <property type="project" value="TreeGrafter"/>
</dbReference>
<dbReference type="GO" id="GO:0000785">
    <property type="term" value="C:chromatin"/>
    <property type="evidence" value="ECO:0007669"/>
    <property type="project" value="TreeGrafter"/>
</dbReference>
<dbReference type="GO" id="GO:0006260">
    <property type="term" value="P:DNA replication"/>
    <property type="evidence" value="ECO:0007669"/>
    <property type="project" value="UniProtKB-KW"/>
</dbReference>
<dbReference type="InterPro" id="IPR019128">
    <property type="entry name" value="Dcc1"/>
</dbReference>
<dbReference type="Proteomes" id="UP000268093">
    <property type="component" value="Unassembled WGS sequence"/>
</dbReference>
<evidence type="ECO:0000313" key="4">
    <source>
        <dbReference type="Proteomes" id="UP000268093"/>
    </source>
</evidence>
<accession>A0A433D094</accession>
<name>A0A433D094_9FUNG</name>
<dbReference type="GO" id="GO:0034088">
    <property type="term" value="P:maintenance of mitotic sister chromatid cohesion"/>
    <property type="evidence" value="ECO:0007669"/>
    <property type="project" value="TreeGrafter"/>
</dbReference>
<dbReference type="EMBL" id="RBNI01009253">
    <property type="protein sequence ID" value="RUP44259.1"/>
    <property type="molecule type" value="Genomic_DNA"/>
</dbReference>
<dbReference type="OrthoDB" id="276989at2759"/>
<dbReference type="PANTHER" id="PTHR13395">
    <property type="entry name" value="SISTER CHROMATID COHESION PROTEIN DCC1-RELATED"/>
    <property type="match status" value="1"/>
</dbReference>
<evidence type="ECO:0000313" key="3">
    <source>
        <dbReference type="EMBL" id="RUP44259.1"/>
    </source>
</evidence>
<dbReference type="PANTHER" id="PTHR13395:SF6">
    <property type="entry name" value="SISTER CHROMATID COHESION PROTEIN DCC1"/>
    <property type="match status" value="1"/>
</dbReference>
<organism evidence="3 4">
    <name type="scientific">Jimgerdemannia flammicorona</name>
    <dbReference type="NCBI Taxonomy" id="994334"/>
    <lineage>
        <taxon>Eukaryota</taxon>
        <taxon>Fungi</taxon>
        <taxon>Fungi incertae sedis</taxon>
        <taxon>Mucoromycota</taxon>
        <taxon>Mucoromycotina</taxon>
        <taxon>Endogonomycetes</taxon>
        <taxon>Endogonales</taxon>
        <taxon>Endogonaceae</taxon>
        <taxon>Jimgerdemannia</taxon>
    </lineage>
</organism>
<sequence length="241" mass="27245">PPQKKTPRLNSSSSLSIKGLPDDDAVLCTNDTTYAVRNVQLSNSLLLISPSSDNADDSEQTWSVHDNLSSIIELVPCLPRLERLNYLLDTNLYAGYEAESQHSQASLYTWEDLQTLVQASDAELRKGLRDRNAILIDGHYRLLHPVYFHTVLDTLITSATAEDMPLEALRLVDCSRSLQEHDIPPEIVRHCLRSFSDPGEGWKQEDEGNDDEVYALSEVKVCQFLGLRLLTAERVRTMFMR</sequence>
<reference evidence="3 4" key="1">
    <citation type="journal article" date="2018" name="New Phytol.">
        <title>Phylogenomics of Endogonaceae and evolution of mycorrhizas within Mucoromycota.</title>
        <authorList>
            <person name="Chang Y."/>
            <person name="Desiro A."/>
            <person name="Na H."/>
            <person name="Sandor L."/>
            <person name="Lipzen A."/>
            <person name="Clum A."/>
            <person name="Barry K."/>
            <person name="Grigoriev I.V."/>
            <person name="Martin F.M."/>
            <person name="Stajich J.E."/>
            <person name="Smith M.E."/>
            <person name="Bonito G."/>
            <person name="Spatafora J.W."/>
        </authorList>
    </citation>
    <scope>NUCLEOTIDE SEQUENCE [LARGE SCALE GENOMIC DNA]</scope>
    <source>
        <strain evidence="3 4">GMNB39</strain>
    </source>
</reference>
<proteinExistence type="inferred from homology"/>
<gene>
    <name evidence="3" type="ORF">BC936DRAFT_149701</name>
</gene>
<dbReference type="AlphaFoldDB" id="A0A433D094"/>
<dbReference type="Pfam" id="PF09724">
    <property type="entry name" value="Dcc1"/>
    <property type="match status" value="1"/>
</dbReference>
<dbReference type="GO" id="GO:0031390">
    <property type="term" value="C:Ctf18 RFC-like complex"/>
    <property type="evidence" value="ECO:0007669"/>
    <property type="project" value="InterPro"/>
</dbReference>
<evidence type="ECO:0000256" key="2">
    <source>
        <dbReference type="ARBA" id="ARBA00022705"/>
    </source>
</evidence>
<protein>
    <submittedName>
        <fullName evidence="3">Sister chromatid cohesion protein Dcc1</fullName>
    </submittedName>
</protein>
<evidence type="ECO:0000256" key="1">
    <source>
        <dbReference type="ARBA" id="ARBA00007017"/>
    </source>
</evidence>
<comment type="caution">
    <text evidence="3">The sequence shown here is derived from an EMBL/GenBank/DDBJ whole genome shotgun (WGS) entry which is preliminary data.</text>
</comment>
<keyword evidence="4" id="KW-1185">Reference proteome</keyword>
<comment type="similarity">
    <text evidence="1">Belongs to the DCC1 family.</text>
</comment>
<keyword evidence="2" id="KW-0235">DNA replication</keyword>